<evidence type="ECO:0000256" key="8">
    <source>
        <dbReference type="ARBA" id="ARBA00023157"/>
    </source>
</evidence>
<keyword evidence="5" id="KW-0165">Cleavage on pair of basic residues</keyword>
<dbReference type="GO" id="GO:1901558">
    <property type="term" value="P:response to metformin"/>
    <property type="evidence" value="ECO:0007669"/>
    <property type="project" value="Ensembl"/>
</dbReference>
<gene>
    <name evidence="15" type="primary">GDF15</name>
</gene>
<proteinExistence type="inferred from homology"/>
<dbReference type="GO" id="GO:0005794">
    <property type="term" value="C:Golgi apparatus"/>
    <property type="evidence" value="ECO:0007669"/>
    <property type="project" value="Ensembl"/>
</dbReference>
<evidence type="ECO:0000313" key="16">
    <source>
        <dbReference type="Proteomes" id="UP000472240"/>
    </source>
</evidence>
<dbReference type="OMA" id="DHCPLGP"/>
<dbReference type="InterPro" id="IPR015615">
    <property type="entry name" value="TGF-beta-rel"/>
</dbReference>
<dbReference type="GO" id="GO:0030512">
    <property type="term" value="P:negative regulation of transforming growth factor beta receptor signaling pathway"/>
    <property type="evidence" value="ECO:0007669"/>
    <property type="project" value="Ensembl"/>
</dbReference>
<feature type="region of interest" description="Disordered" evidence="13">
    <location>
        <begin position="1"/>
        <end position="50"/>
    </location>
</feature>
<dbReference type="FunFam" id="2.10.90.10:FF:000039">
    <property type="entry name" value="growth/differentiation factor 15"/>
    <property type="match status" value="1"/>
</dbReference>
<dbReference type="GeneTree" id="ENSGT00940000161872"/>
<dbReference type="InParanoid" id="A0A671FWL7"/>
<dbReference type="InterPro" id="IPR029034">
    <property type="entry name" value="Cystine-knot_cytokine"/>
</dbReference>
<evidence type="ECO:0000256" key="12">
    <source>
        <dbReference type="RuleBase" id="RU000354"/>
    </source>
</evidence>
<feature type="domain" description="TGF-beta family profile" evidence="14">
    <location>
        <begin position="232"/>
        <end position="351"/>
    </location>
</feature>
<keyword evidence="9" id="KW-0325">Glycoprotein</keyword>
<reference evidence="15" key="4">
    <citation type="submission" date="2025-08" db="UniProtKB">
        <authorList>
            <consortium name="Ensembl"/>
        </authorList>
    </citation>
    <scope>IDENTIFICATION</scope>
</reference>
<dbReference type="GO" id="GO:0042803">
    <property type="term" value="F:protein homodimerization activity"/>
    <property type="evidence" value="ECO:0007669"/>
    <property type="project" value="Ensembl"/>
</dbReference>
<accession>A0A671FWL7</accession>
<dbReference type="GO" id="GO:0005634">
    <property type="term" value="C:nucleus"/>
    <property type="evidence" value="ECO:0007669"/>
    <property type="project" value="Ensembl"/>
</dbReference>
<dbReference type="PANTHER" id="PTHR11848:SF78">
    <property type="entry name" value="GROWTH_DIFFERENTIATION FACTOR 15"/>
    <property type="match status" value="1"/>
</dbReference>
<dbReference type="GO" id="GO:0160144">
    <property type="term" value="P:GDF15-GFRAL signaling pathway"/>
    <property type="evidence" value="ECO:0007669"/>
    <property type="project" value="Ensembl"/>
</dbReference>
<keyword evidence="4" id="KW-0964">Secreted</keyword>
<dbReference type="GO" id="GO:0005179">
    <property type="term" value="F:hormone activity"/>
    <property type="evidence" value="ECO:0007669"/>
    <property type="project" value="UniProtKB-KW"/>
</dbReference>
<evidence type="ECO:0000256" key="10">
    <source>
        <dbReference type="ARBA" id="ARBA00063341"/>
    </source>
</evidence>
<comment type="similarity">
    <text evidence="2 12">Belongs to the TGF-beta family.</text>
</comment>
<keyword evidence="6" id="KW-0372">Hormone</keyword>
<reference evidence="16" key="3">
    <citation type="submission" date="2018-12" db="EMBL/GenBank/DDBJ databases">
        <title>G10K-VGP greater horseshoe bat female genome, primary haplotype.</title>
        <authorList>
            <person name="Teeling E."/>
            <person name="Myers G."/>
            <person name="Vernes S."/>
            <person name="Pippel M."/>
            <person name="Winkler S."/>
            <person name="Fedrigo O."/>
            <person name="Rhie A."/>
            <person name="Koren S."/>
            <person name="Phillippy A."/>
            <person name="Lewin H."/>
            <person name="Damas J."/>
            <person name="Howe K."/>
            <person name="Mountcastle J."/>
            <person name="Jarvis E.D."/>
        </authorList>
    </citation>
    <scope>NUCLEOTIDE SEQUENCE [LARGE SCALE GENOMIC DNA]</scope>
</reference>
<dbReference type="GO" id="GO:0032099">
    <property type="term" value="P:negative regulation of appetite"/>
    <property type="evidence" value="ECO:0007669"/>
    <property type="project" value="Ensembl"/>
</dbReference>
<evidence type="ECO:0000256" key="6">
    <source>
        <dbReference type="ARBA" id="ARBA00022702"/>
    </source>
</evidence>
<keyword evidence="12" id="KW-0339">Growth factor</keyword>
<dbReference type="GO" id="GO:0008083">
    <property type="term" value="F:growth factor activity"/>
    <property type="evidence" value="ECO:0007669"/>
    <property type="project" value="UniProtKB-KW"/>
</dbReference>
<feature type="compositionally biased region" description="Polar residues" evidence="13">
    <location>
        <begin position="18"/>
        <end position="42"/>
    </location>
</feature>
<dbReference type="Ensembl" id="ENSRFET00010032402.1">
    <property type="protein sequence ID" value="ENSRFEP00010029864.1"/>
    <property type="gene ID" value="ENSRFEG00010019801.1"/>
</dbReference>
<comment type="subcellular location">
    <subcellularLocation>
        <location evidence="1">Secreted</location>
    </subcellularLocation>
</comment>
<dbReference type="GO" id="GO:0051897">
    <property type="term" value="P:positive regulation of phosphatidylinositol 3-kinase/protein kinase B signal transduction"/>
    <property type="evidence" value="ECO:0007669"/>
    <property type="project" value="Ensembl"/>
</dbReference>
<dbReference type="CDD" id="cd19376">
    <property type="entry name" value="TGF_beta_GDF15"/>
    <property type="match status" value="1"/>
</dbReference>
<dbReference type="Pfam" id="PF00019">
    <property type="entry name" value="TGF_beta"/>
    <property type="match status" value="1"/>
</dbReference>
<dbReference type="SUPFAM" id="SSF57501">
    <property type="entry name" value="Cystine-knot cytokines"/>
    <property type="match status" value="1"/>
</dbReference>
<keyword evidence="7" id="KW-0732">Signal</keyword>
<evidence type="ECO:0000256" key="2">
    <source>
        <dbReference type="ARBA" id="ARBA00006656"/>
    </source>
</evidence>
<keyword evidence="16" id="KW-1185">Reference proteome</keyword>
<dbReference type="SMART" id="SM00204">
    <property type="entry name" value="TGFB"/>
    <property type="match status" value="1"/>
</dbReference>
<protein>
    <recommendedName>
        <fullName evidence="11">Growth/differentiation factor 15</fullName>
    </recommendedName>
</protein>
<dbReference type="Gene3D" id="2.10.90.10">
    <property type="entry name" value="Cystine-knot cytokines"/>
    <property type="match status" value="1"/>
</dbReference>
<dbReference type="GO" id="GO:0002023">
    <property type="term" value="P:reduction of food intake in response to dietary excess"/>
    <property type="evidence" value="ECO:0007669"/>
    <property type="project" value="Ensembl"/>
</dbReference>
<evidence type="ECO:0000256" key="13">
    <source>
        <dbReference type="SAM" id="MobiDB-lite"/>
    </source>
</evidence>
<sequence>MFTVHPRQAGPGRRGRTKSGNYKGQASSVRSVPAQSTRSTAMPRQRPTTPTPCCSVMVRLLLTLSWLPSGDAVSLAQEHLQAFPEPSDVHSSPNVSTFQELQKRFEDLRTRLRGNHTWEDSNPDLIPAVQVQILTPEVTLGPDSHVYLYIPLANLTMGLPTASRLYQALLRLSPTESGSWDVTRPLQRQLALGISPAPALRLHLLAPSDQWLAALPSAQLRLELHWWPRAGRGRRSAHAHFRNRCPLGEGRCCSLKNLRASLQDLGWEGWVISPRELDLRMCSGACPSQFRSANMHAQMQARLHQLKPEAAPPPCCVPSSYEPVVLMHRDSQGRVSLKSYDNLVATDCHCV</sequence>
<dbReference type="GO" id="GO:0043410">
    <property type="term" value="P:positive regulation of MAPK cascade"/>
    <property type="evidence" value="ECO:0007669"/>
    <property type="project" value="Ensembl"/>
</dbReference>
<reference evidence="15 16" key="1">
    <citation type="journal article" date="2015" name="Annu Rev Anim Biosci">
        <title>The Genome 10K Project: a way forward.</title>
        <authorList>
            <person name="Koepfli K.P."/>
            <person name="Paten B."/>
            <person name="O'Brien S.J."/>
            <person name="Koepfli K.P."/>
            <person name="Paten B."/>
            <person name="Antunes A."/>
            <person name="Belov K."/>
            <person name="Bustamante C."/>
            <person name="Castoe T.A."/>
            <person name="Clawson H."/>
            <person name="Crawford A.J."/>
            <person name="Diekhans M."/>
            <person name="Distel D."/>
            <person name="Durbin R."/>
            <person name="Earl D."/>
            <person name="Fujita M.K."/>
            <person name="Gamble T."/>
            <person name="Georges A."/>
            <person name="Gemmell N."/>
            <person name="Gilbert M.T."/>
            <person name="Graves J.M."/>
            <person name="Green R.E."/>
            <person name="Hickey G."/>
            <person name="Jarvis E.D."/>
            <person name="Johnson W."/>
            <person name="Komissarov A."/>
            <person name="Korf I."/>
            <person name="Kuhn R."/>
            <person name="Larkin D.M."/>
            <person name="Lewin H."/>
            <person name="Lopez J.V."/>
            <person name="Ma J."/>
            <person name="Marques-Bonet T."/>
            <person name="Miller W."/>
            <person name="Murphy R."/>
            <person name="Pevzner P."/>
            <person name="Shapiro B."/>
            <person name="Steiner C."/>
            <person name="Tamazian G."/>
            <person name="Venkatesh B."/>
            <person name="Wang J."/>
            <person name="Wayne R."/>
            <person name="Wiley E."/>
            <person name="Yang H."/>
            <person name="Zhang G."/>
            <person name="Haussler D."/>
            <person name="Ryder O."/>
            <person name="O'Brien S.J."/>
        </authorList>
    </citation>
    <scope>NUCLEOTIDE SEQUENCE</scope>
</reference>
<dbReference type="InterPro" id="IPR001839">
    <property type="entry name" value="TGF-b_C"/>
</dbReference>
<dbReference type="AlphaFoldDB" id="A0A671FWL7"/>
<evidence type="ECO:0000313" key="15">
    <source>
        <dbReference type="Ensembl" id="ENSRFEP00010029864.1"/>
    </source>
</evidence>
<organism evidence="15 16">
    <name type="scientific">Rhinolophus ferrumequinum</name>
    <name type="common">Greater horseshoe bat</name>
    <dbReference type="NCBI Taxonomy" id="59479"/>
    <lineage>
        <taxon>Eukaryota</taxon>
        <taxon>Metazoa</taxon>
        <taxon>Chordata</taxon>
        <taxon>Craniata</taxon>
        <taxon>Vertebrata</taxon>
        <taxon>Euteleostomi</taxon>
        <taxon>Mammalia</taxon>
        <taxon>Eutheria</taxon>
        <taxon>Laurasiatheria</taxon>
        <taxon>Chiroptera</taxon>
        <taxon>Yinpterochiroptera</taxon>
        <taxon>Rhinolophoidea</taxon>
        <taxon>Rhinolophidae</taxon>
        <taxon>Rhinolophinae</taxon>
        <taxon>Rhinolophus</taxon>
    </lineage>
</organism>
<dbReference type="PROSITE" id="PS51362">
    <property type="entry name" value="TGF_BETA_2"/>
    <property type="match status" value="1"/>
</dbReference>
<keyword evidence="3" id="KW-0202">Cytokine</keyword>
<dbReference type="GO" id="GO:0060392">
    <property type="term" value="P:negative regulation of SMAD protein signal transduction"/>
    <property type="evidence" value="ECO:0007669"/>
    <property type="project" value="Ensembl"/>
</dbReference>
<dbReference type="PANTHER" id="PTHR11848">
    <property type="entry name" value="TGF-BETA FAMILY"/>
    <property type="match status" value="1"/>
</dbReference>
<dbReference type="Proteomes" id="UP000472240">
    <property type="component" value="Chromosome 18"/>
</dbReference>
<reference evidence="15 16" key="2">
    <citation type="journal article" date="2018" name="Annu Rev Anim Biosci">
        <title>Bat Biology, Genomes, and the Bat1K Project: To Generate Chromosome-Level Genomes for All Living Bat Species.</title>
        <authorList>
            <person name="Teeling E.C."/>
            <person name="Vernes S.C."/>
            <person name="Davalos L.M."/>
            <person name="Ray D.A."/>
            <person name="Gilbert M.T.P."/>
            <person name="Myers E."/>
        </authorList>
    </citation>
    <scope>NUCLEOTIDE SEQUENCE</scope>
</reference>
<name>A0A671FWL7_RHIFE</name>
<keyword evidence="8" id="KW-1015">Disulfide bond</keyword>
<evidence type="ECO:0000256" key="4">
    <source>
        <dbReference type="ARBA" id="ARBA00022525"/>
    </source>
</evidence>
<dbReference type="FunCoup" id="A0A671FWL7">
    <property type="interactions" value="24"/>
</dbReference>
<evidence type="ECO:0000256" key="1">
    <source>
        <dbReference type="ARBA" id="ARBA00004613"/>
    </source>
</evidence>
<evidence type="ECO:0000256" key="7">
    <source>
        <dbReference type="ARBA" id="ARBA00022729"/>
    </source>
</evidence>
<dbReference type="GO" id="GO:0005615">
    <property type="term" value="C:extracellular space"/>
    <property type="evidence" value="ECO:0007669"/>
    <property type="project" value="UniProtKB-KW"/>
</dbReference>
<evidence type="ECO:0000256" key="3">
    <source>
        <dbReference type="ARBA" id="ARBA00022514"/>
    </source>
</evidence>
<evidence type="ECO:0000256" key="5">
    <source>
        <dbReference type="ARBA" id="ARBA00022685"/>
    </source>
</evidence>
<evidence type="ECO:0000256" key="11">
    <source>
        <dbReference type="ARBA" id="ARBA00068934"/>
    </source>
</evidence>
<comment type="subunit">
    <text evidence="10">Homodimer; disulfide-linked. Interacts with GFRAL and RET; ligand of GFRAL, which mediates GDF15 internalization and cellular signaling through interaction with RET via the formation of a 2:2:2 ternary complex composed of GDF15, GFRAL and RET.</text>
</comment>
<evidence type="ECO:0000256" key="9">
    <source>
        <dbReference type="ARBA" id="ARBA00023180"/>
    </source>
</evidence>
<dbReference type="GO" id="GO:0005125">
    <property type="term" value="F:cytokine activity"/>
    <property type="evidence" value="ECO:0007669"/>
    <property type="project" value="UniProtKB-KW"/>
</dbReference>
<evidence type="ECO:0000259" key="14">
    <source>
        <dbReference type="PROSITE" id="PS51362"/>
    </source>
</evidence>
<reference evidence="15" key="5">
    <citation type="submission" date="2025-09" db="UniProtKB">
        <authorList>
            <consortium name="Ensembl"/>
        </authorList>
    </citation>
    <scope>IDENTIFICATION</scope>
</reference>